<sequence length="402" mass="45032">MLSLDDAECPLPDIPPPLPDYWLTDASRFGGIGLTCLAPAAGVPTEEVTWTGSITECVLKDYGKVYFFRYNNTSEANARICASGATGSDTTDFEEKVKKCKALSTRLQNGAIGLPTKTNDTSKSWFISWVSSTVTHNDFLTNLKNVRLEAHRVRSGTTDSQSLPRNGMECREHADALFKSFEERKGAYLQHLRTALENGVDNSPIIAKRGNEAQERIIRRWKATMISRIEAVQDCNPVPPDSVHQWMAIPSQGLRYAEQSPRHQQEFWVDQISKDVFAAFYYHVSDVIALEANLNDNHMASLMRKTVTNASIAAWEHYMLPIKEKLHPETHAPGVIYDKIPDAPQVRKVFKETAKLLTNEEGFPPGITGVHVRYSLSGIGKTNRRNADTLVESVFKRPQLVQ</sequence>
<dbReference type="RefSeq" id="XP_033400518.1">
    <property type="nucleotide sequence ID" value="XM_033542994.1"/>
</dbReference>
<dbReference type="GeneID" id="54300491"/>
<dbReference type="EMBL" id="ML995479">
    <property type="protein sequence ID" value="KAF2144806.1"/>
    <property type="molecule type" value="Genomic_DNA"/>
</dbReference>
<protein>
    <submittedName>
        <fullName evidence="1">Uncharacterized protein</fullName>
    </submittedName>
</protein>
<dbReference type="Proteomes" id="UP000799438">
    <property type="component" value="Unassembled WGS sequence"/>
</dbReference>
<evidence type="ECO:0000313" key="2">
    <source>
        <dbReference type="Proteomes" id="UP000799438"/>
    </source>
</evidence>
<keyword evidence="2" id="KW-1185">Reference proteome</keyword>
<reference evidence="1" key="1">
    <citation type="journal article" date="2020" name="Stud. Mycol.">
        <title>101 Dothideomycetes genomes: a test case for predicting lifestyles and emergence of pathogens.</title>
        <authorList>
            <person name="Haridas S."/>
            <person name="Albert R."/>
            <person name="Binder M."/>
            <person name="Bloem J."/>
            <person name="Labutti K."/>
            <person name="Salamov A."/>
            <person name="Andreopoulos B."/>
            <person name="Baker S."/>
            <person name="Barry K."/>
            <person name="Bills G."/>
            <person name="Bluhm B."/>
            <person name="Cannon C."/>
            <person name="Castanera R."/>
            <person name="Culley D."/>
            <person name="Daum C."/>
            <person name="Ezra D."/>
            <person name="Gonzalez J."/>
            <person name="Henrissat B."/>
            <person name="Kuo A."/>
            <person name="Liang C."/>
            <person name="Lipzen A."/>
            <person name="Lutzoni F."/>
            <person name="Magnuson J."/>
            <person name="Mondo S."/>
            <person name="Nolan M."/>
            <person name="Ohm R."/>
            <person name="Pangilinan J."/>
            <person name="Park H.-J."/>
            <person name="Ramirez L."/>
            <person name="Alfaro M."/>
            <person name="Sun H."/>
            <person name="Tritt A."/>
            <person name="Yoshinaga Y."/>
            <person name="Zwiers L.-H."/>
            <person name="Turgeon B."/>
            <person name="Goodwin S."/>
            <person name="Spatafora J."/>
            <person name="Crous P."/>
            <person name="Grigoriev I."/>
        </authorList>
    </citation>
    <scope>NUCLEOTIDE SEQUENCE</scope>
    <source>
        <strain evidence="1">CBS 121167</strain>
    </source>
</reference>
<name>A0A6A6BL88_9PEZI</name>
<evidence type="ECO:0000313" key="1">
    <source>
        <dbReference type="EMBL" id="KAF2144806.1"/>
    </source>
</evidence>
<gene>
    <name evidence="1" type="ORF">K452DRAFT_306569</name>
</gene>
<dbReference type="AlphaFoldDB" id="A0A6A6BL88"/>
<proteinExistence type="predicted"/>
<organism evidence="1 2">
    <name type="scientific">Aplosporella prunicola CBS 121167</name>
    <dbReference type="NCBI Taxonomy" id="1176127"/>
    <lineage>
        <taxon>Eukaryota</taxon>
        <taxon>Fungi</taxon>
        <taxon>Dikarya</taxon>
        <taxon>Ascomycota</taxon>
        <taxon>Pezizomycotina</taxon>
        <taxon>Dothideomycetes</taxon>
        <taxon>Dothideomycetes incertae sedis</taxon>
        <taxon>Botryosphaeriales</taxon>
        <taxon>Aplosporellaceae</taxon>
        <taxon>Aplosporella</taxon>
    </lineage>
</organism>
<accession>A0A6A6BL88</accession>